<dbReference type="GO" id="GO:0016491">
    <property type="term" value="F:oxidoreductase activity"/>
    <property type="evidence" value="ECO:0007669"/>
    <property type="project" value="UniProtKB-KW"/>
</dbReference>
<dbReference type="PRINTS" id="PR00080">
    <property type="entry name" value="SDRFAMILY"/>
</dbReference>
<comment type="similarity">
    <text evidence="1 3">Belongs to the short-chain dehydrogenases/reductases (SDR) family.</text>
</comment>
<evidence type="ECO:0000313" key="6">
    <source>
        <dbReference type="Proteomes" id="UP000799437"/>
    </source>
</evidence>
<evidence type="ECO:0000256" key="1">
    <source>
        <dbReference type="ARBA" id="ARBA00006484"/>
    </source>
</evidence>
<dbReference type="GeneID" id="54480616"/>
<keyword evidence="2" id="KW-0560">Oxidoreductase</keyword>
<dbReference type="EMBL" id="ML996565">
    <property type="protein sequence ID" value="KAF2762859.1"/>
    <property type="molecule type" value="Genomic_DNA"/>
</dbReference>
<gene>
    <name evidence="5" type="ORF">EJ05DRAFT_17771</name>
</gene>
<protein>
    <submittedName>
        <fullName evidence="5">NAD(P)-binding protein</fullName>
    </submittedName>
</protein>
<name>A0A6A6WLH8_9PEZI</name>
<dbReference type="InterPro" id="IPR002347">
    <property type="entry name" value="SDR_fam"/>
</dbReference>
<keyword evidence="4" id="KW-0472">Membrane</keyword>
<dbReference type="AlphaFoldDB" id="A0A6A6WLH8"/>
<dbReference type="Pfam" id="PF00106">
    <property type="entry name" value="adh_short"/>
    <property type="match status" value="1"/>
</dbReference>
<dbReference type="Proteomes" id="UP000799437">
    <property type="component" value="Unassembled WGS sequence"/>
</dbReference>
<evidence type="ECO:0000256" key="4">
    <source>
        <dbReference type="SAM" id="Phobius"/>
    </source>
</evidence>
<keyword evidence="4" id="KW-0812">Transmembrane</keyword>
<dbReference type="PRINTS" id="PR00081">
    <property type="entry name" value="GDHRDH"/>
</dbReference>
<dbReference type="PANTHER" id="PTHR43180:SF63">
    <property type="entry name" value="DEHYDROGENASE_REDUCTASE FAMILY PROTEIN, PUTATIVE (AFU_ORTHOLOGUE AFUA_6G03520)-RELATED"/>
    <property type="match status" value="1"/>
</dbReference>
<feature type="transmembrane region" description="Helical" evidence="4">
    <location>
        <begin position="14"/>
        <end position="37"/>
    </location>
</feature>
<accession>A0A6A6WLH8</accession>
<dbReference type="SUPFAM" id="SSF51735">
    <property type="entry name" value="NAD(P)-binding Rossmann-fold domains"/>
    <property type="match status" value="1"/>
</dbReference>
<organism evidence="5 6">
    <name type="scientific">Pseudovirgaria hyperparasitica</name>
    <dbReference type="NCBI Taxonomy" id="470096"/>
    <lineage>
        <taxon>Eukaryota</taxon>
        <taxon>Fungi</taxon>
        <taxon>Dikarya</taxon>
        <taxon>Ascomycota</taxon>
        <taxon>Pezizomycotina</taxon>
        <taxon>Dothideomycetes</taxon>
        <taxon>Dothideomycetes incertae sedis</taxon>
        <taxon>Acrospermales</taxon>
        <taxon>Acrospermaceae</taxon>
        <taxon>Pseudovirgaria</taxon>
    </lineage>
</organism>
<evidence type="ECO:0000313" key="5">
    <source>
        <dbReference type="EMBL" id="KAF2762859.1"/>
    </source>
</evidence>
<evidence type="ECO:0000256" key="3">
    <source>
        <dbReference type="RuleBase" id="RU000363"/>
    </source>
</evidence>
<dbReference type="RefSeq" id="XP_033605310.1">
    <property type="nucleotide sequence ID" value="XM_033739562.1"/>
</dbReference>
<keyword evidence="6" id="KW-1185">Reference proteome</keyword>
<evidence type="ECO:0000256" key="2">
    <source>
        <dbReference type="ARBA" id="ARBA00023002"/>
    </source>
</evidence>
<sequence>MADIPLTPSLLSSLAGQTAFITGAASGIGLATALLLLQHGAKVALADLPGTRIEATSALQALDKAQLDRAFLVECDITDWKSVSGAFAKAKHWAGKIDVVVANAGVMETEPFWDFASIEEDDEQREAECREPVEAYRVVDVNLKGTMNTIRLAMFHMRSNPPSAYDGSRGSVVMTASTSGYFGGTGVVSYIASKHGIIGLLRSSQPAAAKYGIRLNAVVPFVTPTHITGSYIDAWNRAELPANDVEDVAAAIAQTACDARMKGAACMIAGKRMRELETFYTALVPQWLGPETTELLQQATKFFEKQGGYPLPAKR</sequence>
<dbReference type="PANTHER" id="PTHR43180">
    <property type="entry name" value="3-OXOACYL-(ACYL-CARRIER-PROTEIN) REDUCTASE (AFU_ORTHOLOGUE AFUA_6G11210)"/>
    <property type="match status" value="1"/>
</dbReference>
<dbReference type="OrthoDB" id="417891at2759"/>
<dbReference type="InterPro" id="IPR036291">
    <property type="entry name" value="NAD(P)-bd_dom_sf"/>
</dbReference>
<proteinExistence type="inferred from homology"/>
<keyword evidence="4" id="KW-1133">Transmembrane helix</keyword>
<reference evidence="5" key="1">
    <citation type="journal article" date="2020" name="Stud. Mycol.">
        <title>101 Dothideomycetes genomes: a test case for predicting lifestyles and emergence of pathogens.</title>
        <authorList>
            <person name="Haridas S."/>
            <person name="Albert R."/>
            <person name="Binder M."/>
            <person name="Bloem J."/>
            <person name="Labutti K."/>
            <person name="Salamov A."/>
            <person name="Andreopoulos B."/>
            <person name="Baker S."/>
            <person name="Barry K."/>
            <person name="Bills G."/>
            <person name="Bluhm B."/>
            <person name="Cannon C."/>
            <person name="Castanera R."/>
            <person name="Culley D."/>
            <person name="Daum C."/>
            <person name="Ezra D."/>
            <person name="Gonzalez J."/>
            <person name="Henrissat B."/>
            <person name="Kuo A."/>
            <person name="Liang C."/>
            <person name="Lipzen A."/>
            <person name="Lutzoni F."/>
            <person name="Magnuson J."/>
            <person name="Mondo S."/>
            <person name="Nolan M."/>
            <person name="Ohm R."/>
            <person name="Pangilinan J."/>
            <person name="Park H.-J."/>
            <person name="Ramirez L."/>
            <person name="Alfaro M."/>
            <person name="Sun H."/>
            <person name="Tritt A."/>
            <person name="Yoshinaga Y."/>
            <person name="Zwiers L.-H."/>
            <person name="Turgeon B."/>
            <person name="Goodwin S."/>
            <person name="Spatafora J."/>
            <person name="Crous P."/>
            <person name="Grigoriev I."/>
        </authorList>
    </citation>
    <scope>NUCLEOTIDE SEQUENCE</scope>
    <source>
        <strain evidence="5">CBS 121739</strain>
    </source>
</reference>
<dbReference type="Gene3D" id="3.40.50.720">
    <property type="entry name" value="NAD(P)-binding Rossmann-like Domain"/>
    <property type="match status" value="1"/>
</dbReference>